<gene>
    <name evidence="4" type="ORF">CU097_005081</name>
</gene>
<dbReference type="AlphaFoldDB" id="A0A367J5S0"/>
<dbReference type="EMBL" id="PJQL01002129">
    <property type="protein sequence ID" value="RCH85314.1"/>
    <property type="molecule type" value="Genomic_DNA"/>
</dbReference>
<dbReference type="OrthoDB" id="10313279at2759"/>
<proteinExistence type="predicted"/>
<feature type="compositionally biased region" description="Basic and acidic residues" evidence="1">
    <location>
        <begin position="376"/>
        <end position="387"/>
    </location>
</feature>
<keyword evidence="2" id="KW-1133">Transmembrane helix</keyword>
<keyword evidence="2" id="KW-0812">Transmembrane</keyword>
<keyword evidence="3" id="KW-0732">Signal</keyword>
<evidence type="ECO:0000256" key="2">
    <source>
        <dbReference type="SAM" id="Phobius"/>
    </source>
</evidence>
<evidence type="ECO:0000256" key="3">
    <source>
        <dbReference type="SAM" id="SignalP"/>
    </source>
</evidence>
<keyword evidence="5" id="KW-1185">Reference proteome</keyword>
<organism evidence="4 5">
    <name type="scientific">Rhizopus azygosporus</name>
    <name type="common">Rhizopus microsporus var. azygosporus</name>
    <dbReference type="NCBI Taxonomy" id="86630"/>
    <lineage>
        <taxon>Eukaryota</taxon>
        <taxon>Fungi</taxon>
        <taxon>Fungi incertae sedis</taxon>
        <taxon>Mucoromycota</taxon>
        <taxon>Mucoromycotina</taxon>
        <taxon>Mucoromycetes</taxon>
        <taxon>Mucorales</taxon>
        <taxon>Mucorineae</taxon>
        <taxon>Rhizopodaceae</taxon>
        <taxon>Rhizopus</taxon>
    </lineage>
</organism>
<comment type="caution">
    <text evidence="4">The sequence shown here is derived from an EMBL/GenBank/DDBJ whole genome shotgun (WGS) entry which is preliminary data.</text>
</comment>
<keyword evidence="2" id="KW-0472">Membrane</keyword>
<feature type="region of interest" description="Disordered" evidence="1">
    <location>
        <begin position="202"/>
        <end position="247"/>
    </location>
</feature>
<feature type="region of interest" description="Disordered" evidence="1">
    <location>
        <begin position="372"/>
        <end position="397"/>
    </location>
</feature>
<accession>A0A367J5S0</accession>
<name>A0A367J5S0_RHIAZ</name>
<reference evidence="4 5" key="1">
    <citation type="journal article" date="2018" name="G3 (Bethesda)">
        <title>Phylogenetic and Phylogenomic Definition of Rhizopus Species.</title>
        <authorList>
            <person name="Gryganskyi A.P."/>
            <person name="Golan J."/>
            <person name="Dolatabadi S."/>
            <person name="Mondo S."/>
            <person name="Robb S."/>
            <person name="Idnurm A."/>
            <person name="Muszewska A."/>
            <person name="Steczkiewicz K."/>
            <person name="Masonjones S."/>
            <person name="Liao H.L."/>
            <person name="Gajdeczka M.T."/>
            <person name="Anike F."/>
            <person name="Vuek A."/>
            <person name="Anishchenko I.M."/>
            <person name="Voigt K."/>
            <person name="de Hoog G.S."/>
            <person name="Smith M.E."/>
            <person name="Heitman J."/>
            <person name="Vilgalys R."/>
            <person name="Stajich J.E."/>
        </authorList>
    </citation>
    <scope>NUCLEOTIDE SEQUENCE [LARGE SCALE GENOMIC DNA]</scope>
    <source>
        <strain evidence="4 5">CBS 357.93</strain>
    </source>
</reference>
<feature type="signal peptide" evidence="3">
    <location>
        <begin position="1"/>
        <end position="22"/>
    </location>
</feature>
<dbReference type="Proteomes" id="UP000252139">
    <property type="component" value="Unassembled WGS sequence"/>
</dbReference>
<feature type="compositionally biased region" description="Basic and acidic residues" evidence="1">
    <location>
        <begin position="221"/>
        <end position="233"/>
    </location>
</feature>
<protein>
    <submittedName>
        <fullName evidence="4">Uncharacterized protein</fullName>
    </submittedName>
</protein>
<evidence type="ECO:0000313" key="5">
    <source>
        <dbReference type="Proteomes" id="UP000252139"/>
    </source>
</evidence>
<sequence length="697" mass="77301">MMTYGLKLAIVITLLFCLLVNGYKIVYCDDNGCIPQESLSILDSPPSSTSLSSPINSSGTASPVQTSFHEAAVAHATSGVLENASSDSGSWKIIIGSIGGILGAALVAAAIFVIRHVRQKPPVLGEAGIVVFSTDNDRHPISSPNLETTEQEKGVDGQMKTAKNARHIDAVCVIPMDDAKNSLLNMEWKQLMKAVYQQGLHSKSRQELQSKKKNKATTSKGDIKKNSGIKQEETSNQQETSDQEDSCNQEKYFFQEQSVASVQGDQFTSRIPRALDFVESTPNQLLSTTNDDVPYLRSQSVPNLVRPHARSPARPFADSSKPTLGPLLISQSQEPIEIDPVATSSFPWLTMPNIFNYLQQPVLLGEGNISTEEEGRELKNEKNKEGTSTEGFQEVAKEEANEEPLIRRFIRETESLEQVKLSPSVIELIKQCKVTVGLPKNFREKCVPVHFRIYGLERMEREKVKIEEINKLVPYVFDGPNKHHYPVQYHHVLERDVQRIKNRGKEPVTEKAPLPPVKKKKPLSLSFWQKKPKKFTTAMIRRTDISFEKPNADSASTSPKGVKDTQQDKQISSTSYGSSSQTDTVNTGLIQSTQRTSSSLQMPNRINLSESLGLQENEMSLQVIDKVMDMQIISPALADISADLFPSTINSNVTKDTRMISHSPARPGSSSAARTIKHYEDAIPHTVRRLLNPPTNK</sequence>
<evidence type="ECO:0000256" key="1">
    <source>
        <dbReference type="SAM" id="MobiDB-lite"/>
    </source>
</evidence>
<feature type="region of interest" description="Disordered" evidence="1">
    <location>
        <begin position="140"/>
        <end position="161"/>
    </location>
</feature>
<feature type="transmembrane region" description="Helical" evidence="2">
    <location>
        <begin position="93"/>
        <end position="114"/>
    </location>
</feature>
<feature type="chain" id="PRO_5016694204" evidence="3">
    <location>
        <begin position="23"/>
        <end position="697"/>
    </location>
</feature>
<feature type="region of interest" description="Disordered" evidence="1">
    <location>
        <begin position="546"/>
        <end position="585"/>
    </location>
</feature>
<evidence type="ECO:0000313" key="4">
    <source>
        <dbReference type="EMBL" id="RCH85314.1"/>
    </source>
</evidence>